<keyword evidence="2" id="KW-0472">Membrane</keyword>
<evidence type="ECO:0000313" key="6">
    <source>
        <dbReference type="Proteomes" id="UP001180840"/>
    </source>
</evidence>
<dbReference type="Proteomes" id="UP001180840">
    <property type="component" value="Unassembled WGS sequence"/>
</dbReference>
<keyword evidence="3" id="KW-0732">Signal</keyword>
<dbReference type="InterPro" id="IPR055188">
    <property type="entry name" value="Choice_anch_I"/>
</dbReference>
<dbReference type="InterPro" id="IPR052956">
    <property type="entry name" value="Mesenchyme-surface_protein"/>
</dbReference>
<evidence type="ECO:0000313" key="5">
    <source>
        <dbReference type="EMBL" id="MDR7329713.1"/>
    </source>
</evidence>
<dbReference type="Gene3D" id="2.130.10.10">
    <property type="entry name" value="YVTN repeat-like/Quinoprotein amine dehydrogenase"/>
    <property type="match status" value="1"/>
</dbReference>
<dbReference type="PANTHER" id="PTHR46928:SF1">
    <property type="entry name" value="MESENCHYME-SPECIFIC CELL SURFACE GLYCOPROTEIN"/>
    <property type="match status" value="1"/>
</dbReference>
<keyword evidence="6" id="KW-1185">Reference proteome</keyword>
<sequence length="627" mass="65640">MTIRRSATAIAAAAATSLAILAVPATAAIVDEPSSHVGSGALTLEAVGSYDSGVFDASAAEIVSFHPESASILTVNAHSGQVDVIDASDVTDLTLKSSVEVAGHVINSVAVRADGLVIATAEPADDKTAPGKVVFFDANDPEGGILHEVTVGSLPDMVTFNEDGTYALVANEGEPAEDYSVDPEGSVSVITVPANIERITEATGRTAGFEAWNGVSREELFADDNIRVYGPEGSNAQNFEPEYITVDGDTAYVALQENNAVAVVDVPTATVTDIWGLGTIDRGIHPFDPSDRDGEFNPRTYEGVKAFPLPDAIDSYTVGGVTYIVTANEGDARDWEGYSEELRFKDVGDPEETDIVLSESIDAALQDDAELGRMNITTANGVTDGVLEEIYTYGGRGFSIYNAESGELVYYSGDDFEKHTHAANPEFFNSNHSESNFEGRSDDKGPEPESVVLAELNGRTYAFIANERVGGVMVYDVTDPAAPVYSSYLNNRDFSVDMESFLDEEGNLTAEGQAALPTAGDLGPEGQHYIAPQDSPNGRPLLVVGNEVSGTTTVFEIKGTDADLEALSARSSSTGAADLGSSTGAATGALALVIGLIAAVGGVVATTPGLLNLLPADVRGQLEARLR</sequence>
<evidence type="ECO:0000256" key="3">
    <source>
        <dbReference type="SAM" id="SignalP"/>
    </source>
</evidence>
<protein>
    <recommendedName>
        <fullName evidence="4">Choice-of-anchor I domain-containing protein</fullName>
    </recommendedName>
</protein>
<dbReference type="SUPFAM" id="SSF51004">
    <property type="entry name" value="C-terminal (heme d1) domain of cytochrome cd1-nitrite reductase"/>
    <property type="match status" value="1"/>
</dbReference>
<dbReference type="RefSeq" id="WP_290194740.1">
    <property type="nucleotide sequence ID" value="NZ_CP047654.1"/>
</dbReference>
<evidence type="ECO:0000259" key="4">
    <source>
        <dbReference type="Pfam" id="PF22494"/>
    </source>
</evidence>
<dbReference type="NCBIfam" id="NF038117">
    <property type="entry name" value="choice_anch_I"/>
    <property type="match status" value="1"/>
</dbReference>
<gene>
    <name evidence="5" type="ORF">J2S39_001389</name>
</gene>
<comment type="caution">
    <text evidence="5">The sequence shown here is derived from an EMBL/GenBank/DDBJ whole genome shotgun (WGS) entry which is preliminary data.</text>
</comment>
<keyword evidence="2" id="KW-1133">Transmembrane helix</keyword>
<dbReference type="PANTHER" id="PTHR46928">
    <property type="entry name" value="MESENCHYME-SPECIFIC CELL SURFACE GLYCOPROTEIN"/>
    <property type="match status" value="1"/>
</dbReference>
<accession>A0ABU1ZZA3</accession>
<keyword evidence="2" id="KW-0812">Transmembrane</keyword>
<reference evidence="5" key="1">
    <citation type="submission" date="2023-07" db="EMBL/GenBank/DDBJ databases">
        <title>Sequencing the genomes of 1000 actinobacteria strains.</title>
        <authorList>
            <person name="Klenk H.-P."/>
        </authorList>
    </citation>
    <scope>NUCLEOTIDE SEQUENCE</scope>
    <source>
        <strain evidence="5">DSM 107476</strain>
    </source>
</reference>
<feature type="chain" id="PRO_5045331475" description="Choice-of-anchor I domain-containing protein" evidence="3">
    <location>
        <begin position="28"/>
        <end position="627"/>
    </location>
</feature>
<name>A0ABU1ZZA3_9CORY</name>
<feature type="signal peptide" evidence="3">
    <location>
        <begin position="1"/>
        <end position="27"/>
    </location>
</feature>
<organism evidence="5 6">
    <name type="scientific">Corynebacterium guangdongense</name>
    <dbReference type="NCBI Taxonomy" id="1783348"/>
    <lineage>
        <taxon>Bacteria</taxon>
        <taxon>Bacillati</taxon>
        <taxon>Actinomycetota</taxon>
        <taxon>Actinomycetes</taxon>
        <taxon>Mycobacteriales</taxon>
        <taxon>Corynebacteriaceae</taxon>
        <taxon>Corynebacterium</taxon>
    </lineage>
</organism>
<proteinExistence type="predicted"/>
<evidence type="ECO:0000256" key="2">
    <source>
        <dbReference type="SAM" id="Phobius"/>
    </source>
</evidence>
<feature type="domain" description="Choice-of-anchor I" evidence="4">
    <location>
        <begin position="56"/>
        <end position="557"/>
    </location>
</feature>
<dbReference type="EMBL" id="JAVDXZ010000001">
    <property type="protein sequence ID" value="MDR7329713.1"/>
    <property type="molecule type" value="Genomic_DNA"/>
</dbReference>
<feature type="compositionally biased region" description="Basic and acidic residues" evidence="1">
    <location>
        <begin position="435"/>
        <end position="447"/>
    </location>
</feature>
<evidence type="ECO:0000256" key="1">
    <source>
        <dbReference type="SAM" id="MobiDB-lite"/>
    </source>
</evidence>
<dbReference type="InterPro" id="IPR015943">
    <property type="entry name" value="WD40/YVTN_repeat-like_dom_sf"/>
</dbReference>
<dbReference type="Pfam" id="PF22494">
    <property type="entry name" value="choice_anch_I"/>
    <property type="match status" value="1"/>
</dbReference>
<dbReference type="InterPro" id="IPR011048">
    <property type="entry name" value="Haem_d1_sf"/>
</dbReference>
<feature type="region of interest" description="Disordered" evidence="1">
    <location>
        <begin position="425"/>
        <end position="448"/>
    </location>
</feature>
<feature type="transmembrane region" description="Helical" evidence="2">
    <location>
        <begin position="589"/>
        <end position="611"/>
    </location>
</feature>